<gene>
    <name evidence="1" type="ORF">APLA_LOCUS9599</name>
</gene>
<accession>A0A8S1ABC9</accession>
<organism evidence="1 2">
    <name type="scientific">Arctia plantaginis</name>
    <name type="common">Wood tiger moth</name>
    <name type="synonym">Phalaena plantaginis</name>
    <dbReference type="NCBI Taxonomy" id="874455"/>
    <lineage>
        <taxon>Eukaryota</taxon>
        <taxon>Metazoa</taxon>
        <taxon>Ecdysozoa</taxon>
        <taxon>Arthropoda</taxon>
        <taxon>Hexapoda</taxon>
        <taxon>Insecta</taxon>
        <taxon>Pterygota</taxon>
        <taxon>Neoptera</taxon>
        <taxon>Endopterygota</taxon>
        <taxon>Lepidoptera</taxon>
        <taxon>Glossata</taxon>
        <taxon>Ditrysia</taxon>
        <taxon>Noctuoidea</taxon>
        <taxon>Erebidae</taxon>
        <taxon>Arctiinae</taxon>
        <taxon>Arctia</taxon>
    </lineage>
</organism>
<evidence type="ECO:0000313" key="2">
    <source>
        <dbReference type="Proteomes" id="UP000494256"/>
    </source>
</evidence>
<proteinExistence type="predicted"/>
<reference evidence="1 2" key="1">
    <citation type="submission" date="2020-04" db="EMBL/GenBank/DDBJ databases">
        <authorList>
            <person name="Wallbank WR R."/>
            <person name="Pardo Diaz C."/>
            <person name="Kozak K."/>
            <person name="Martin S."/>
            <person name="Jiggins C."/>
            <person name="Moest M."/>
            <person name="Warren A I."/>
            <person name="Byers J.R.P. K."/>
            <person name="Montejo-Kovacevich G."/>
            <person name="Yen C E."/>
        </authorList>
    </citation>
    <scope>NUCLEOTIDE SEQUENCE [LARGE SCALE GENOMIC DNA]</scope>
</reference>
<dbReference type="EMBL" id="CADEBD010000311">
    <property type="protein sequence ID" value="CAB3241757.1"/>
    <property type="molecule type" value="Genomic_DNA"/>
</dbReference>
<dbReference type="OrthoDB" id="270728at2759"/>
<protein>
    <submittedName>
        <fullName evidence="1">Uncharacterized protein</fullName>
    </submittedName>
</protein>
<name>A0A8S1ABC9_ARCPL</name>
<sequence length="337" mass="37997">MAAVTGLPAETPDEAKENITTKREHDLCDLFDILGSLRSILARSTNICVEEKEYGANGYGPKPWTPSIQSDVPSRFDVTMVGRDKSPYIIRKPIYSMKIASIDDILNETYGALLHLLNKPMIFLKEPPTMRMLGDQKCEPEAIGIPYSSLLHTGINPDVVNNAIHRFLSPTRRIDNHNYSDGFVFNGITSRDAMNDFFEISQHEMRVLGETVEQEELRTRRGIPDSVRMPRHGNNILYEVVMNPFLLTNMFHHFPRGMRFSAGLIMELQKPDIILGPIDIGTLQKTASLSITRSSSISSMFSIDYTPDMSEAINAFIISCLTHICPELFFSSISFIF</sequence>
<evidence type="ECO:0000313" key="1">
    <source>
        <dbReference type="EMBL" id="CAB3241757.1"/>
    </source>
</evidence>
<dbReference type="Proteomes" id="UP000494256">
    <property type="component" value="Unassembled WGS sequence"/>
</dbReference>
<comment type="caution">
    <text evidence="1">The sequence shown here is derived from an EMBL/GenBank/DDBJ whole genome shotgun (WGS) entry which is preliminary data.</text>
</comment>
<dbReference type="AlphaFoldDB" id="A0A8S1ABC9"/>